<evidence type="ECO:0000313" key="15">
    <source>
        <dbReference type="EMBL" id="VAW62779.1"/>
    </source>
</evidence>
<proteinExistence type="inferred from homology"/>
<dbReference type="PROSITE" id="PS00039">
    <property type="entry name" value="DEAD_ATP_HELICASE"/>
    <property type="match status" value="1"/>
</dbReference>
<dbReference type="GO" id="GO:0003724">
    <property type="term" value="F:RNA helicase activity"/>
    <property type="evidence" value="ECO:0007669"/>
    <property type="project" value="UniProtKB-EC"/>
</dbReference>
<dbReference type="EC" id="3.6.4.13" evidence="2"/>
<evidence type="ECO:0000256" key="6">
    <source>
        <dbReference type="ARBA" id="ARBA00022806"/>
    </source>
</evidence>
<dbReference type="PROSITE" id="PS51194">
    <property type="entry name" value="HELICASE_CTER"/>
    <property type="match status" value="1"/>
</dbReference>
<dbReference type="InterPro" id="IPR012677">
    <property type="entry name" value="Nucleotide-bd_a/b_plait_sf"/>
</dbReference>
<dbReference type="CDD" id="cd12499">
    <property type="entry name" value="RRM_EcCsdA_like"/>
    <property type="match status" value="1"/>
</dbReference>
<keyword evidence="5 15" id="KW-0378">Hydrolase</keyword>
<feature type="compositionally biased region" description="Basic residues" evidence="11">
    <location>
        <begin position="619"/>
        <end position="639"/>
    </location>
</feature>
<dbReference type="InterPro" id="IPR050547">
    <property type="entry name" value="DEAD_box_RNA_helicases"/>
</dbReference>
<dbReference type="Pfam" id="PF25399">
    <property type="entry name" value="DeaD_dimer"/>
    <property type="match status" value="1"/>
</dbReference>
<keyword evidence="3" id="KW-0963">Cytoplasm</keyword>
<dbReference type="SUPFAM" id="SSF52540">
    <property type="entry name" value="P-loop containing nucleoside triphosphate hydrolases"/>
    <property type="match status" value="1"/>
</dbReference>
<evidence type="ECO:0000259" key="12">
    <source>
        <dbReference type="PROSITE" id="PS51192"/>
    </source>
</evidence>
<dbReference type="Pfam" id="PF00271">
    <property type="entry name" value="Helicase_C"/>
    <property type="match status" value="1"/>
</dbReference>
<comment type="catalytic activity">
    <reaction evidence="10">
        <text>ATP + H2O = ADP + phosphate + H(+)</text>
        <dbReference type="Rhea" id="RHEA:13065"/>
        <dbReference type="ChEBI" id="CHEBI:15377"/>
        <dbReference type="ChEBI" id="CHEBI:15378"/>
        <dbReference type="ChEBI" id="CHEBI:30616"/>
        <dbReference type="ChEBI" id="CHEBI:43474"/>
        <dbReference type="ChEBI" id="CHEBI:456216"/>
        <dbReference type="EC" id="3.6.4.13"/>
    </reaction>
</comment>
<accession>A0A3B0XLP7</accession>
<feature type="domain" description="Helicase ATP-binding" evidence="12">
    <location>
        <begin position="38"/>
        <end position="209"/>
    </location>
</feature>
<dbReference type="InterPro" id="IPR027417">
    <property type="entry name" value="P-loop_NTPase"/>
</dbReference>
<dbReference type="PROSITE" id="PS51192">
    <property type="entry name" value="HELICASE_ATP_BIND_1"/>
    <property type="match status" value="1"/>
</dbReference>
<keyword evidence="6 15" id="KW-0347">Helicase</keyword>
<feature type="domain" description="DEAD-box RNA helicase Q" evidence="14">
    <location>
        <begin position="7"/>
        <end position="35"/>
    </location>
</feature>
<dbReference type="InterPro" id="IPR001650">
    <property type="entry name" value="Helicase_C-like"/>
</dbReference>
<dbReference type="Pfam" id="PF00270">
    <property type="entry name" value="DEAD"/>
    <property type="match status" value="1"/>
</dbReference>
<dbReference type="CDD" id="cd00268">
    <property type="entry name" value="DEADc"/>
    <property type="match status" value="1"/>
</dbReference>
<dbReference type="Gene3D" id="3.40.50.300">
    <property type="entry name" value="P-loop containing nucleotide triphosphate hydrolases"/>
    <property type="match status" value="2"/>
</dbReference>
<dbReference type="Pfam" id="PF03880">
    <property type="entry name" value="DbpA"/>
    <property type="match status" value="1"/>
</dbReference>
<dbReference type="CDD" id="cd18787">
    <property type="entry name" value="SF2_C_DEAD"/>
    <property type="match status" value="1"/>
</dbReference>
<dbReference type="InterPro" id="IPR044742">
    <property type="entry name" value="DEAD/DEAH_RhlB"/>
</dbReference>
<dbReference type="GO" id="GO:0005840">
    <property type="term" value="C:ribosome"/>
    <property type="evidence" value="ECO:0007669"/>
    <property type="project" value="TreeGrafter"/>
</dbReference>
<feature type="compositionally biased region" description="Basic and acidic residues" evidence="11">
    <location>
        <begin position="447"/>
        <end position="502"/>
    </location>
</feature>
<dbReference type="PANTHER" id="PTHR47963">
    <property type="entry name" value="DEAD-BOX ATP-DEPENDENT RNA HELICASE 47, MITOCHONDRIAL"/>
    <property type="match status" value="1"/>
</dbReference>
<evidence type="ECO:0000256" key="5">
    <source>
        <dbReference type="ARBA" id="ARBA00022801"/>
    </source>
</evidence>
<dbReference type="GO" id="GO:0033592">
    <property type="term" value="F:RNA strand annealing activity"/>
    <property type="evidence" value="ECO:0007669"/>
    <property type="project" value="TreeGrafter"/>
</dbReference>
<comment type="subcellular location">
    <subcellularLocation>
        <location evidence="1">Cytoplasm</location>
    </subcellularLocation>
</comment>
<evidence type="ECO:0000256" key="9">
    <source>
        <dbReference type="ARBA" id="ARBA00023016"/>
    </source>
</evidence>
<dbReference type="InterPro" id="IPR028618">
    <property type="entry name" value="DEAD_helicase_DeaD"/>
</dbReference>
<evidence type="ECO:0000256" key="7">
    <source>
        <dbReference type="ARBA" id="ARBA00022840"/>
    </source>
</evidence>
<dbReference type="PROSITE" id="PS51195">
    <property type="entry name" value="Q_MOTIF"/>
    <property type="match status" value="1"/>
</dbReference>
<dbReference type="GO" id="GO:0005524">
    <property type="term" value="F:ATP binding"/>
    <property type="evidence" value="ECO:0007669"/>
    <property type="project" value="UniProtKB-KW"/>
</dbReference>
<evidence type="ECO:0000256" key="4">
    <source>
        <dbReference type="ARBA" id="ARBA00022741"/>
    </source>
</evidence>
<evidence type="ECO:0000259" key="14">
    <source>
        <dbReference type="PROSITE" id="PS51195"/>
    </source>
</evidence>
<dbReference type="AlphaFoldDB" id="A0A3B0XLP7"/>
<dbReference type="EMBL" id="UOFG01000181">
    <property type="protein sequence ID" value="VAW62779.1"/>
    <property type="molecule type" value="Genomic_DNA"/>
</dbReference>
<evidence type="ECO:0000256" key="3">
    <source>
        <dbReference type="ARBA" id="ARBA00022490"/>
    </source>
</evidence>
<dbReference type="SMART" id="SM00490">
    <property type="entry name" value="HELICc"/>
    <property type="match status" value="1"/>
</dbReference>
<dbReference type="FunFam" id="3.40.50.300:FF:000108">
    <property type="entry name" value="ATP-dependent RNA helicase RhlE"/>
    <property type="match status" value="1"/>
</dbReference>
<sequence>MTFDKVTSFNQLELNKSLLKALDEVGYETPSPIQAETIPLLLQGRDIIGQAQTGTGKTAAFALPLLSNLNLKQKDPQVLVLAPTRELAIQVAEAFQKYAKHLKGFHVLPVYGGQDYRGQISALKRGVHIVVGTPGRVMDHMRRGTLKLDSLRALVLDEADEMLRMGFIDDVEWVLEQTPDSRQIALFSATMPQQIRQIATKYLNDPEQITIKMTTTTADTIRQRFWPVSGTNKLDALTRILEAEEFDAMIIFVRTKNSTVELADKLEARGHAAAAINGDIQQNQRERSIQHLKNGKLDILVATDVAARGLDVPRISHVLNYDIPHDTESYVHRIGRTGRAGRNGDAILFVAPREKRLLHAIERATKQRIEIMELPSTQLINDQRIVKFKQRISESLQASDLPLYYKMVEQFQQENDVPPLQIAAALALLLQGDTPFLLQNKPHKKSKENWDNKSSDSDRGRFREKFDRDKRGRERSGRERDRPSRRERERSPERTSRKDEPPGKGMARYRIEVGHDHEVKPGNIMGAIANEAGLDSQNIGRIAIHDNYSLVDLPDGMPKEIFNDLKTVWVSGQQLKISRATNERSGSPNNDSDPASSGKARGKPGKKDKGTIKLNEKAKAKKKKRKNKDKGKPKKKVPE</sequence>
<feature type="region of interest" description="Disordered" evidence="11">
    <location>
        <begin position="438"/>
        <end position="507"/>
    </location>
</feature>
<gene>
    <name evidence="15" type="ORF">MNBD_GAMMA11-3150</name>
</gene>
<keyword evidence="8" id="KW-0694">RNA-binding</keyword>
<dbReference type="GO" id="GO:0000027">
    <property type="term" value="P:ribosomal large subunit assembly"/>
    <property type="evidence" value="ECO:0007669"/>
    <property type="project" value="InterPro"/>
</dbReference>
<dbReference type="GO" id="GO:0070417">
    <property type="term" value="P:cellular response to cold"/>
    <property type="evidence" value="ECO:0007669"/>
    <property type="project" value="InterPro"/>
</dbReference>
<dbReference type="InterPro" id="IPR014001">
    <property type="entry name" value="Helicase_ATP-bd"/>
</dbReference>
<dbReference type="PANTHER" id="PTHR47963:SF8">
    <property type="entry name" value="ATP-DEPENDENT RNA HELICASE DEAD"/>
    <property type="match status" value="1"/>
</dbReference>
<dbReference type="HAMAP" id="MF_00964">
    <property type="entry name" value="DEAD_helicase_DeaD"/>
    <property type="match status" value="1"/>
</dbReference>
<feature type="region of interest" description="Disordered" evidence="11">
    <location>
        <begin position="579"/>
        <end position="639"/>
    </location>
</feature>
<name>A0A3B0XLP7_9ZZZZ</name>
<dbReference type="GO" id="GO:0005829">
    <property type="term" value="C:cytosol"/>
    <property type="evidence" value="ECO:0007669"/>
    <property type="project" value="TreeGrafter"/>
</dbReference>
<dbReference type="InterPro" id="IPR011545">
    <property type="entry name" value="DEAD/DEAH_box_helicase_dom"/>
</dbReference>
<reference evidence="15" key="1">
    <citation type="submission" date="2018-06" db="EMBL/GenBank/DDBJ databases">
        <authorList>
            <person name="Zhirakovskaya E."/>
        </authorList>
    </citation>
    <scope>NUCLEOTIDE SEQUENCE</scope>
</reference>
<dbReference type="InterPro" id="IPR014014">
    <property type="entry name" value="RNA_helicase_DEAD_Q_motif"/>
</dbReference>
<organism evidence="15">
    <name type="scientific">hydrothermal vent metagenome</name>
    <dbReference type="NCBI Taxonomy" id="652676"/>
    <lineage>
        <taxon>unclassified sequences</taxon>
        <taxon>metagenomes</taxon>
        <taxon>ecological metagenomes</taxon>
    </lineage>
</organism>
<dbReference type="Gene3D" id="3.30.70.330">
    <property type="match status" value="1"/>
</dbReference>
<evidence type="ECO:0000256" key="1">
    <source>
        <dbReference type="ARBA" id="ARBA00004496"/>
    </source>
</evidence>
<keyword evidence="7" id="KW-0067">ATP-binding</keyword>
<dbReference type="InterPro" id="IPR057325">
    <property type="entry name" value="DeaD_dimer"/>
</dbReference>
<feature type="compositionally biased region" description="Basic and acidic residues" evidence="11">
    <location>
        <begin position="605"/>
        <end position="618"/>
    </location>
</feature>
<dbReference type="SMART" id="SM00487">
    <property type="entry name" value="DEXDc"/>
    <property type="match status" value="1"/>
</dbReference>
<dbReference type="InterPro" id="IPR005580">
    <property type="entry name" value="DbpA/CsdA_RNA-bd_dom"/>
</dbReference>
<protein>
    <recommendedName>
        <fullName evidence="2">RNA helicase</fullName>
        <ecNumber evidence="2">3.6.4.13</ecNumber>
    </recommendedName>
</protein>
<evidence type="ECO:0000256" key="10">
    <source>
        <dbReference type="ARBA" id="ARBA00047984"/>
    </source>
</evidence>
<evidence type="ECO:0000256" key="8">
    <source>
        <dbReference type="ARBA" id="ARBA00022884"/>
    </source>
</evidence>
<feature type="compositionally biased region" description="Polar residues" evidence="11">
    <location>
        <begin position="579"/>
        <end position="595"/>
    </location>
</feature>
<dbReference type="FunFam" id="3.30.70.330:FF:000068">
    <property type="entry name" value="ATP-dependent RNA helicase DeaD"/>
    <property type="match status" value="1"/>
</dbReference>
<feature type="domain" description="Helicase C-terminal" evidence="13">
    <location>
        <begin position="233"/>
        <end position="380"/>
    </location>
</feature>
<dbReference type="GO" id="GO:0016887">
    <property type="term" value="F:ATP hydrolysis activity"/>
    <property type="evidence" value="ECO:0007669"/>
    <property type="project" value="RHEA"/>
</dbReference>
<keyword evidence="4" id="KW-0547">Nucleotide-binding</keyword>
<evidence type="ECO:0000256" key="11">
    <source>
        <dbReference type="SAM" id="MobiDB-lite"/>
    </source>
</evidence>
<evidence type="ECO:0000256" key="2">
    <source>
        <dbReference type="ARBA" id="ARBA00012552"/>
    </source>
</evidence>
<dbReference type="InterPro" id="IPR034415">
    <property type="entry name" value="CsdA_RRM"/>
</dbReference>
<evidence type="ECO:0000259" key="13">
    <source>
        <dbReference type="PROSITE" id="PS51194"/>
    </source>
</evidence>
<keyword evidence="9" id="KW-0346">Stress response</keyword>
<dbReference type="InterPro" id="IPR000629">
    <property type="entry name" value="RNA-helicase_DEAD-box_CS"/>
</dbReference>